<evidence type="ECO:0000259" key="1">
    <source>
        <dbReference type="Pfam" id="PF12697"/>
    </source>
</evidence>
<dbReference type="AlphaFoldDB" id="A0A8H7Y398"/>
<feature type="domain" description="AB hydrolase-1" evidence="1">
    <location>
        <begin position="33"/>
        <end position="314"/>
    </location>
</feature>
<dbReference type="InterPro" id="IPR029058">
    <property type="entry name" value="AB_hydrolase_fold"/>
</dbReference>
<reference evidence="2" key="1">
    <citation type="submission" date="2021-02" db="EMBL/GenBank/DDBJ databases">
        <title>Psilocybe cubensis genome.</title>
        <authorList>
            <person name="Mckernan K.J."/>
            <person name="Crawford S."/>
            <person name="Trippe A."/>
            <person name="Kane L.T."/>
            <person name="Mclaughlin S."/>
        </authorList>
    </citation>
    <scope>NUCLEOTIDE SEQUENCE [LARGE SCALE GENOMIC DNA]</scope>
    <source>
        <strain evidence="2">MGC-MH-2018</strain>
    </source>
</reference>
<dbReference type="SUPFAM" id="SSF53474">
    <property type="entry name" value="alpha/beta-Hydrolases"/>
    <property type="match status" value="1"/>
</dbReference>
<dbReference type="Gene3D" id="3.40.50.1820">
    <property type="entry name" value="alpha/beta hydrolase"/>
    <property type="match status" value="1"/>
</dbReference>
<accession>A0A8H7Y398</accession>
<proteinExistence type="predicted"/>
<dbReference type="Pfam" id="PF12697">
    <property type="entry name" value="Abhydrolase_6"/>
    <property type="match status" value="1"/>
</dbReference>
<name>A0A8H7Y398_PSICU</name>
<dbReference type="EMBL" id="JAFIQS010000002">
    <property type="protein sequence ID" value="KAG5172796.1"/>
    <property type="molecule type" value="Genomic_DNA"/>
</dbReference>
<sequence>MFTERLALLPGGIQLSYTDSGAPAEDCTDYTTVIIAHGMGFNARGFEKLHDLAAKHNFRTIAFQRRGYQGSTEYTASELDDQYSGKKVFIDRLALELAYFCQHIVEEHTIPLRSKDGKSGGIALLGWSMGAACKVALQNIYGAWFYMAYGYDLPSDYEAPKPVNGDQKQALTNEEIYGAVRIAISGYYDKPKDWSGDINTLDQRMRADEVTVDRWTAEENTKYFSLESAMKTDFSMFLPPFQKLLGEMTQRVLFMPVTLLYPERTHWYCVWGAWVTQKLYKECVNRDEVVRQLNVVHITGGNHFTHYDKPDEFLTAVQFGLGS</sequence>
<organism evidence="2">
    <name type="scientific">Psilocybe cubensis</name>
    <name type="common">Psychedelic mushroom</name>
    <name type="synonym">Stropharia cubensis</name>
    <dbReference type="NCBI Taxonomy" id="181762"/>
    <lineage>
        <taxon>Eukaryota</taxon>
        <taxon>Fungi</taxon>
        <taxon>Dikarya</taxon>
        <taxon>Basidiomycota</taxon>
        <taxon>Agaricomycotina</taxon>
        <taxon>Agaricomycetes</taxon>
        <taxon>Agaricomycetidae</taxon>
        <taxon>Agaricales</taxon>
        <taxon>Agaricineae</taxon>
        <taxon>Strophariaceae</taxon>
        <taxon>Psilocybe</taxon>
    </lineage>
</organism>
<evidence type="ECO:0000313" key="2">
    <source>
        <dbReference type="EMBL" id="KAG5172796.1"/>
    </source>
</evidence>
<dbReference type="InterPro" id="IPR000073">
    <property type="entry name" value="AB_hydrolase_1"/>
</dbReference>
<gene>
    <name evidence="2" type="ORF">JR316_002299</name>
</gene>
<protein>
    <recommendedName>
        <fullName evidence="1">AB hydrolase-1 domain-containing protein</fullName>
    </recommendedName>
</protein>
<comment type="caution">
    <text evidence="2">The sequence shown here is derived from an EMBL/GenBank/DDBJ whole genome shotgun (WGS) entry which is preliminary data.</text>
</comment>